<protein>
    <submittedName>
        <fullName evidence="1">Uncharacterized protein</fullName>
    </submittedName>
</protein>
<dbReference type="AlphaFoldDB" id="A0A9D9D889"/>
<name>A0A9D9D889_9BACL</name>
<organism evidence="1 2">
    <name type="scientific">Candidatus Scatoplasma merdavium</name>
    <dbReference type="NCBI Taxonomy" id="2840932"/>
    <lineage>
        <taxon>Bacteria</taxon>
        <taxon>Bacillati</taxon>
        <taxon>Bacillota</taxon>
        <taxon>Bacilli</taxon>
        <taxon>Bacillales</taxon>
        <taxon>Candidatus Scatoplasma</taxon>
    </lineage>
</organism>
<gene>
    <name evidence="1" type="ORF">IAC78_04665</name>
</gene>
<evidence type="ECO:0000313" key="1">
    <source>
        <dbReference type="EMBL" id="MBO8414740.1"/>
    </source>
</evidence>
<accession>A0A9D9D889</accession>
<proteinExistence type="predicted"/>
<sequence>MKKSEIKDLIKLYKSYLKSVDFKSDLNDYKSCIKVDFAIKTLAFLQDLAANNKFSIVQVYRIKGILESCAILSLCLDQDFQKYNIPLFSSSMVLLQYKFFHQTKVGRVSKNALVNVALNNFKTMEQRDYFHTHGVSSEEITDSYNPILLGRNIKEIIRNYLGFVQIGIYERADEFSKPSDGKWSDKLQYEVDIDHVIELIKEVSNSFSVTIAKTRNLKEENKLNVNSILKCEEYLLLKLDELRKNEKEESYLFKQISVLKDILISMYNSLSINLVGDIYLSYLALFNELANLLDNTSFSLSSLNYHFEEEAKLYYGKKSQIVIDFYKSKGREINLTYVNKPVKFYANLFKLSNKSNLLHNAWSKGLLVSYGNCFLPYYYLSEFTRLNQEELSSVLAIVKKVVDLALSKAY</sequence>
<comment type="caution">
    <text evidence="1">The sequence shown here is derived from an EMBL/GenBank/DDBJ whole genome shotgun (WGS) entry which is preliminary data.</text>
</comment>
<dbReference type="EMBL" id="JADING010000136">
    <property type="protein sequence ID" value="MBO8414740.1"/>
    <property type="molecule type" value="Genomic_DNA"/>
</dbReference>
<reference evidence="1" key="1">
    <citation type="submission" date="2020-10" db="EMBL/GenBank/DDBJ databases">
        <authorList>
            <person name="Gilroy R."/>
        </authorList>
    </citation>
    <scope>NUCLEOTIDE SEQUENCE</scope>
    <source>
        <strain evidence="1">1748</strain>
    </source>
</reference>
<dbReference type="Proteomes" id="UP000823629">
    <property type="component" value="Unassembled WGS sequence"/>
</dbReference>
<reference evidence="1" key="2">
    <citation type="journal article" date="2021" name="PeerJ">
        <title>Extensive microbial diversity within the chicken gut microbiome revealed by metagenomics and culture.</title>
        <authorList>
            <person name="Gilroy R."/>
            <person name="Ravi A."/>
            <person name="Getino M."/>
            <person name="Pursley I."/>
            <person name="Horton D.L."/>
            <person name="Alikhan N.F."/>
            <person name="Baker D."/>
            <person name="Gharbi K."/>
            <person name="Hall N."/>
            <person name="Watson M."/>
            <person name="Adriaenssens E.M."/>
            <person name="Foster-Nyarko E."/>
            <person name="Jarju S."/>
            <person name="Secka A."/>
            <person name="Antonio M."/>
            <person name="Oren A."/>
            <person name="Chaudhuri R.R."/>
            <person name="La Ragione R."/>
            <person name="Hildebrand F."/>
            <person name="Pallen M.J."/>
        </authorList>
    </citation>
    <scope>NUCLEOTIDE SEQUENCE</scope>
    <source>
        <strain evidence="1">1748</strain>
    </source>
</reference>
<evidence type="ECO:0000313" key="2">
    <source>
        <dbReference type="Proteomes" id="UP000823629"/>
    </source>
</evidence>